<dbReference type="PANTHER" id="PTHR43701">
    <property type="entry name" value="MEMBRANE TRANSPORTER PROTEIN MJ0441-RELATED"/>
    <property type="match status" value="1"/>
</dbReference>
<dbReference type="Proteomes" id="UP000198462">
    <property type="component" value="Unassembled WGS sequence"/>
</dbReference>
<dbReference type="OrthoDB" id="9779078at2"/>
<keyword evidence="3 5" id="KW-1133">Transmembrane helix</keyword>
<feature type="transmembrane region" description="Helical" evidence="5">
    <location>
        <begin position="274"/>
        <end position="292"/>
    </location>
</feature>
<evidence type="ECO:0000313" key="7">
    <source>
        <dbReference type="Proteomes" id="UP000198462"/>
    </source>
</evidence>
<feature type="transmembrane region" description="Helical" evidence="5">
    <location>
        <begin position="178"/>
        <end position="204"/>
    </location>
</feature>
<keyword evidence="2 5" id="KW-0812">Transmembrane</keyword>
<evidence type="ECO:0000256" key="5">
    <source>
        <dbReference type="RuleBase" id="RU363041"/>
    </source>
</evidence>
<keyword evidence="5" id="KW-1003">Cell membrane</keyword>
<name>A0A219B8I7_9SPHN</name>
<dbReference type="AlphaFoldDB" id="A0A219B8I7"/>
<comment type="similarity">
    <text evidence="5">Belongs to the 4-toluene sulfonate uptake permease (TSUP) (TC 2.A.102) family.</text>
</comment>
<proteinExistence type="inferred from homology"/>
<evidence type="ECO:0000256" key="4">
    <source>
        <dbReference type="ARBA" id="ARBA00023136"/>
    </source>
</evidence>
<keyword evidence="4 5" id="KW-0472">Membrane</keyword>
<feature type="transmembrane region" description="Helical" evidence="5">
    <location>
        <begin position="242"/>
        <end position="262"/>
    </location>
</feature>
<feature type="transmembrane region" description="Helical" evidence="5">
    <location>
        <begin position="211"/>
        <end position="236"/>
    </location>
</feature>
<dbReference type="STRING" id="1234595.C725_0816"/>
<evidence type="ECO:0000256" key="1">
    <source>
        <dbReference type="ARBA" id="ARBA00004141"/>
    </source>
</evidence>
<evidence type="ECO:0000313" key="6">
    <source>
        <dbReference type="EMBL" id="OWV34647.1"/>
    </source>
</evidence>
<gene>
    <name evidence="6" type="ORF">B5C34_05125</name>
</gene>
<feature type="transmembrane region" description="Helical" evidence="5">
    <location>
        <begin position="110"/>
        <end position="131"/>
    </location>
</feature>
<dbReference type="RefSeq" id="WP_088713349.1">
    <property type="nucleotide sequence ID" value="NZ_NFZT01000001.1"/>
</dbReference>
<sequence>MDIYLPIAELSVNAAVIVALGFAVGMMSGLFGVGGGFLTTPLLMFYGIPPAVAVASSATQVTGSSVSGAMAHFRRGGVDVKMGAVLVAGGVVGAGIGSVIFRALQNIGQIDVTITLIYVFFLTLVGVSMLVETTRTLRRQATGQKAKKSKRRGSILSALPGRMRFRAAGLYISPLAPFIIGLLVGVLTFVMGIGGGLIMVPVLIYMLGMSVTAVVGTSLFQIVFTTAAITLLHAVQSKTVDIVLAALLLVGGVIGAQVGARVAMNLPAEKLRMALAILVLVVAIRLLIGLTWQPENLYSVDVVGM</sequence>
<comment type="caution">
    <text evidence="6">The sequence shown here is derived from an EMBL/GenBank/DDBJ whole genome shotgun (WGS) entry which is preliminary data.</text>
</comment>
<dbReference type="GO" id="GO:0005886">
    <property type="term" value="C:plasma membrane"/>
    <property type="evidence" value="ECO:0007669"/>
    <property type="project" value="UniProtKB-SubCell"/>
</dbReference>
<evidence type="ECO:0000256" key="2">
    <source>
        <dbReference type="ARBA" id="ARBA00022692"/>
    </source>
</evidence>
<comment type="subcellular location">
    <subcellularLocation>
        <location evidence="5">Cell membrane</location>
        <topology evidence="5">Multi-pass membrane protein</topology>
    </subcellularLocation>
    <subcellularLocation>
        <location evidence="1">Membrane</location>
        <topology evidence="1">Multi-pass membrane protein</topology>
    </subcellularLocation>
</comment>
<dbReference type="PANTHER" id="PTHR43701:SF12">
    <property type="entry name" value="MEMBRANE TRANSPORTER PROTEIN YTNM-RELATED"/>
    <property type="match status" value="1"/>
</dbReference>
<feature type="transmembrane region" description="Helical" evidence="5">
    <location>
        <begin position="12"/>
        <end position="37"/>
    </location>
</feature>
<dbReference type="Pfam" id="PF01925">
    <property type="entry name" value="TauE"/>
    <property type="match status" value="1"/>
</dbReference>
<evidence type="ECO:0000256" key="3">
    <source>
        <dbReference type="ARBA" id="ARBA00022989"/>
    </source>
</evidence>
<organism evidence="6 7">
    <name type="scientific">Pacificimonas flava</name>
    <dbReference type="NCBI Taxonomy" id="1234595"/>
    <lineage>
        <taxon>Bacteria</taxon>
        <taxon>Pseudomonadati</taxon>
        <taxon>Pseudomonadota</taxon>
        <taxon>Alphaproteobacteria</taxon>
        <taxon>Sphingomonadales</taxon>
        <taxon>Sphingosinicellaceae</taxon>
        <taxon>Pacificimonas</taxon>
    </lineage>
</organism>
<accession>A0A219B8I7</accession>
<protein>
    <recommendedName>
        <fullName evidence="5">Probable membrane transporter protein</fullName>
    </recommendedName>
</protein>
<dbReference type="EMBL" id="NFZT01000001">
    <property type="protein sequence ID" value="OWV34647.1"/>
    <property type="molecule type" value="Genomic_DNA"/>
</dbReference>
<dbReference type="InterPro" id="IPR051598">
    <property type="entry name" value="TSUP/Inactive_protease-like"/>
</dbReference>
<dbReference type="InterPro" id="IPR002781">
    <property type="entry name" value="TM_pro_TauE-like"/>
</dbReference>
<feature type="transmembrane region" description="Helical" evidence="5">
    <location>
        <begin position="84"/>
        <end position="104"/>
    </location>
</feature>
<reference evidence="7" key="1">
    <citation type="submission" date="2017-05" db="EMBL/GenBank/DDBJ databases">
        <authorList>
            <person name="Lin X."/>
        </authorList>
    </citation>
    <scope>NUCLEOTIDE SEQUENCE [LARGE SCALE GENOMIC DNA]</scope>
    <source>
        <strain evidence="7">JLT2012</strain>
    </source>
</reference>
<keyword evidence="7" id="KW-1185">Reference proteome</keyword>